<comment type="caution">
    <text evidence="1">The sequence shown here is derived from an EMBL/GenBank/DDBJ whole genome shotgun (WGS) entry which is preliminary data.</text>
</comment>
<dbReference type="EMBL" id="RBZU01000001">
    <property type="protein sequence ID" value="RKP59057.1"/>
    <property type="molecule type" value="Genomic_DNA"/>
</dbReference>
<reference evidence="1 2" key="1">
    <citation type="submission" date="2018-10" db="EMBL/GenBank/DDBJ databases">
        <title>Robbsia sp. DHC34, isolated from soil.</title>
        <authorList>
            <person name="Gao Z.-H."/>
            <person name="Qiu L.-H."/>
        </authorList>
    </citation>
    <scope>NUCLEOTIDE SEQUENCE [LARGE SCALE GENOMIC DNA]</scope>
    <source>
        <strain evidence="1 2">DHC34</strain>
    </source>
</reference>
<sequence>MSARARRPEPDTAHGIVRAQASGIAVNAITCARRTPCAADRLAGTPDTGRLAGTPFIYEQESS</sequence>
<proteinExistence type="predicted"/>
<dbReference type="AlphaFoldDB" id="A0A494YG92"/>
<dbReference type="Proteomes" id="UP000270342">
    <property type="component" value="Unassembled WGS sequence"/>
</dbReference>
<organism evidence="1 2">
    <name type="scientific">Pararobbsia silviterrae</name>
    <dbReference type="NCBI Taxonomy" id="1792498"/>
    <lineage>
        <taxon>Bacteria</taxon>
        <taxon>Pseudomonadati</taxon>
        <taxon>Pseudomonadota</taxon>
        <taxon>Betaproteobacteria</taxon>
        <taxon>Burkholderiales</taxon>
        <taxon>Burkholderiaceae</taxon>
        <taxon>Pararobbsia</taxon>
    </lineage>
</organism>
<dbReference type="RefSeq" id="WP_121083576.1">
    <property type="nucleotide sequence ID" value="NZ_RBZU01000001.1"/>
</dbReference>
<accession>A0A494YG92</accession>
<evidence type="ECO:0000313" key="1">
    <source>
        <dbReference type="EMBL" id="RKP59057.1"/>
    </source>
</evidence>
<name>A0A494YG92_9BURK</name>
<evidence type="ECO:0000313" key="2">
    <source>
        <dbReference type="Proteomes" id="UP000270342"/>
    </source>
</evidence>
<gene>
    <name evidence="1" type="ORF">D7S86_03855</name>
</gene>
<protein>
    <submittedName>
        <fullName evidence="1">Uncharacterized protein</fullName>
    </submittedName>
</protein>
<keyword evidence="2" id="KW-1185">Reference proteome</keyword>